<sequence>MKIWAPEFGFFVILVLLSVQAVCGIRFVIDREECFSHNVEYEGDTIHASFVVIKVDASWHYSKDGVDLVVKGPSGNQIQDYRDKTSEKFEFMAHEKGLHRFCFTNKSPYHETIDFDVYTGHFAYYDQHAKDEHFKPLLEQISKLEEALYNIQFEQHWLEAQTERQARVNEAMSRRAVYKAFYESAALIGASILQVYLLRRLFERKLGTSRV</sequence>
<gene>
    <name evidence="11" type="ORF">PVL29_025869</name>
</gene>
<name>A0AA38YL22_VITRO</name>
<comment type="subcellular location">
    <subcellularLocation>
        <location evidence="1 7">Membrane</location>
        <topology evidence="1 7">Single-pass type I membrane protein</topology>
    </subcellularLocation>
</comment>
<evidence type="ECO:0000313" key="12">
    <source>
        <dbReference type="Proteomes" id="UP001168098"/>
    </source>
</evidence>
<dbReference type="PROSITE" id="PS50866">
    <property type="entry name" value="GOLD"/>
    <property type="match status" value="1"/>
</dbReference>
<dbReference type="InterPro" id="IPR009038">
    <property type="entry name" value="GOLD_dom"/>
</dbReference>
<comment type="caution">
    <text evidence="11">The sequence shown here is derived from an EMBL/GenBank/DDBJ whole genome shotgun (WGS) entry which is preliminary data.</text>
</comment>
<dbReference type="PANTHER" id="PTHR22811">
    <property type="entry name" value="TRANSMEMBRANE EMP24 DOMAIN-CONTAINING PROTEIN"/>
    <property type="match status" value="1"/>
</dbReference>
<feature type="domain" description="GOLD" evidence="10">
    <location>
        <begin position="32"/>
        <end position="119"/>
    </location>
</feature>
<dbReference type="SMART" id="SM01190">
    <property type="entry name" value="EMP24_GP25L"/>
    <property type="match status" value="1"/>
</dbReference>
<feature type="chain" id="PRO_5041245454" description="GOLD domain-containing protein" evidence="9">
    <location>
        <begin position="25"/>
        <end position="211"/>
    </location>
</feature>
<accession>A0AA38YL22</accession>
<evidence type="ECO:0000256" key="3">
    <source>
        <dbReference type="ARBA" id="ARBA00022692"/>
    </source>
</evidence>
<feature type="transmembrane region" description="Helical" evidence="8">
    <location>
        <begin position="180"/>
        <end position="198"/>
    </location>
</feature>
<protein>
    <recommendedName>
        <fullName evidence="10">GOLD domain-containing protein</fullName>
    </recommendedName>
</protein>
<evidence type="ECO:0000256" key="4">
    <source>
        <dbReference type="ARBA" id="ARBA00022729"/>
    </source>
</evidence>
<dbReference type="EMBL" id="JARBHA010000019">
    <property type="protein sequence ID" value="KAJ9672424.1"/>
    <property type="molecule type" value="Genomic_DNA"/>
</dbReference>
<keyword evidence="6 8" id="KW-0472">Membrane</keyword>
<dbReference type="Pfam" id="PF01105">
    <property type="entry name" value="EMP24_GP25L"/>
    <property type="match status" value="1"/>
</dbReference>
<evidence type="ECO:0000313" key="11">
    <source>
        <dbReference type="EMBL" id="KAJ9672424.1"/>
    </source>
</evidence>
<reference evidence="11 12" key="1">
    <citation type="journal article" date="2023" name="BMC Biotechnol.">
        <title>Vitis rotundifolia cv Carlos genome sequencing.</title>
        <authorList>
            <person name="Huff M."/>
            <person name="Hulse-Kemp A."/>
            <person name="Scheffler B."/>
            <person name="Youngblood R."/>
            <person name="Simpson S."/>
            <person name="Babiker E."/>
            <person name="Staton M."/>
        </authorList>
    </citation>
    <scope>NUCLEOTIDE SEQUENCE [LARGE SCALE GENOMIC DNA]</scope>
    <source>
        <tissue evidence="11">Leaf</tissue>
    </source>
</reference>
<evidence type="ECO:0000256" key="9">
    <source>
        <dbReference type="SAM" id="SignalP"/>
    </source>
</evidence>
<evidence type="ECO:0000256" key="1">
    <source>
        <dbReference type="ARBA" id="ARBA00004479"/>
    </source>
</evidence>
<dbReference type="InterPro" id="IPR015720">
    <property type="entry name" value="Emp24-like"/>
</dbReference>
<comment type="similarity">
    <text evidence="2 7">Belongs to the EMP24/GP25L family.</text>
</comment>
<keyword evidence="12" id="KW-1185">Reference proteome</keyword>
<dbReference type="Proteomes" id="UP001168098">
    <property type="component" value="Unassembled WGS sequence"/>
</dbReference>
<evidence type="ECO:0000256" key="7">
    <source>
        <dbReference type="RuleBase" id="RU003827"/>
    </source>
</evidence>
<feature type="signal peptide" evidence="9">
    <location>
        <begin position="1"/>
        <end position="24"/>
    </location>
</feature>
<evidence type="ECO:0000259" key="10">
    <source>
        <dbReference type="PROSITE" id="PS50866"/>
    </source>
</evidence>
<keyword evidence="4 9" id="KW-0732">Signal</keyword>
<evidence type="ECO:0000256" key="5">
    <source>
        <dbReference type="ARBA" id="ARBA00022989"/>
    </source>
</evidence>
<dbReference type="GO" id="GO:0016020">
    <property type="term" value="C:membrane"/>
    <property type="evidence" value="ECO:0007669"/>
    <property type="project" value="UniProtKB-SubCell"/>
</dbReference>
<keyword evidence="3 7" id="KW-0812">Transmembrane</keyword>
<evidence type="ECO:0000256" key="6">
    <source>
        <dbReference type="ARBA" id="ARBA00023136"/>
    </source>
</evidence>
<evidence type="ECO:0000256" key="8">
    <source>
        <dbReference type="SAM" id="Phobius"/>
    </source>
</evidence>
<dbReference type="AlphaFoldDB" id="A0AA38YL22"/>
<organism evidence="11 12">
    <name type="scientific">Vitis rotundifolia</name>
    <name type="common">Muscadine grape</name>
    <dbReference type="NCBI Taxonomy" id="103349"/>
    <lineage>
        <taxon>Eukaryota</taxon>
        <taxon>Viridiplantae</taxon>
        <taxon>Streptophyta</taxon>
        <taxon>Embryophyta</taxon>
        <taxon>Tracheophyta</taxon>
        <taxon>Spermatophyta</taxon>
        <taxon>Magnoliopsida</taxon>
        <taxon>eudicotyledons</taxon>
        <taxon>Gunneridae</taxon>
        <taxon>Pentapetalae</taxon>
        <taxon>rosids</taxon>
        <taxon>Vitales</taxon>
        <taxon>Vitaceae</taxon>
        <taxon>Viteae</taxon>
        <taxon>Vitis</taxon>
    </lineage>
</organism>
<evidence type="ECO:0000256" key="2">
    <source>
        <dbReference type="ARBA" id="ARBA00007104"/>
    </source>
</evidence>
<proteinExistence type="inferred from homology"/>
<keyword evidence="5 8" id="KW-1133">Transmembrane helix</keyword>